<proteinExistence type="inferred from homology"/>
<feature type="transmembrane region" description="Helical" evidence="9">
    <location>
        <begin position="272"/>
        <end position="295"/>
    </location>
</feature>
<feature type="transmembrane region" description="Helical" evidence="9">
    <location>
        <begin position="164"/>
        <end position="184"/>
    </location>
</feature>
<evidence type="ECO:0000313" key="10">
    <source>
        <dbReference type="EMBL" id="APT74699.1"/>
    </source>
</evidence>
<organism evidence="10 11">
    <name type="scientific">Thermosipho melanesiensis</name>
    <dbReference type="NCBI Taxonomy" id="46541"/>
    <lineage>
        <taxon>Bacteria</taxon>
        <taxon>Thermotogati</taxon>
        <taxon>Thermotogota</taxon>
        <taxon>Thermotogae</taxon>
        <taxon>Thermotogales</taxon>
        <taxon>Fervidobacteriaceae</taxon>
        <taxon>Thermosipho</taxon>
    </lineage>
</organism>
<comment type="activity regulation">
    <text evidence="9">Requires K(+) for maximal activity.</text>
</comment>
<feature type="transmembrane region" description="Helical" evidence="9">
    <location>
        <begin position="307"/>
        <end position="329"/>
    </location>
</feature>
<dbReference type="InterPro" id="IPR004131">
    <property type="entry name" value="PPase-energised_H-pump"/>
</dbReference>
<protein>
    <recommendedName>
        <fullName evidence="9">Putative K(+)-stimulated pyrophosphate-energized sodium pump</fullName>
        <ecNumber evidence="9">7.2.3.1</ecNumber>
    </recommendedName>
    <alternativeName>
        <fullName evidence="9">Membrane-bound sodium-translocating pyrophosphatase</fullName>
    </alternativeName>
    <alternativeName>
        <fullName evidence="9">Pyrophosphate-energized inorganic pyrophosphatase</fullName>
        <shortName evidence="9">Na(+)-PPase</shortName>
    </alternativeName>
</protein>
<dbReference type="PIRSF" id="PIRSF001265">
    <property type="entry name" value="H+-PPase"/>
    <property type="match status" value="1"/>
</dbReference>
<keyword evidence="9" id="KW-0630">Potassium</keyword>
<dbReference type="Pfam" id="PF03030">
    <property type="entry name" value="H_PPase"/>
    <property type="match status" value="1"/>
</dbReference>
<feature type="transmembrane region" description="Helical" evidence="9">
    <location>
        <begin position="482"/>
        <end position="505"/>
    </location>
</feature>
<keyword evidence="8 9" id="KW-0472">Membrane</keyword>
<evidence type="ECO:0000313" key="11">
    <source>
        <dbReference type="Proteomes" id="UP000185490"/>
    </source>
</evidence>
<feature type="transmembrane region" description="Helical" evidence="9">
    <location>
        <begin position="6"/>
        <end position="22"/>
    </location>
</feature>
<dbReference type="NCBIfam" id="NF001960">
    <property type="entry name" value="PRK00733.3-5"/>
    <property type="match status" value="1"/>
</dbReference>
<feature type="transmembrane region" description="Helical" evidence="9">
    <location>
        <begin position="601"/>
        <end position="625"/>
    </location>
</feature>
<dbReference type="EMBL" id="CP007389">
    <property type="protein sequence ID" value="APT74699.1"/>
    <property type="molecule type" value="Genomic_DNA"/>
</dbReference>
<feature type="transmembrane region" description="Helical" evidence="9">
    <location>
        <begin position="349"/>
        <end position="369"/>
    </location>
</feature>
<keyword evidence="9" id="KW-1003">Cell membrane</keyword>
<keyword evidence="3 9" id="KW-0812">Transmembrane</keyword>
<evidence type="ECO:0000256" key="2">
    <source>
        <dbReference type="ARBA" id="ARBA00022448"/>
    </source>
</evidence>
<comment type="function">
    <text evidence="9">Sodium pump that utilizes the energy of pyrophosphate hydrolysis as the driving force for Na(+) movement across the membrane.</text>
</comment>
<accession>A0ABN4UXA9</accession>
<dbReference type="NCBIfam" id="TIGR01104">
    <property type="entry name" value="V_PPase"/>
    <property type="match status" value="1"/>
</dbReference>
<evidence type="ECO:0000256" key="9">
    <source>
        <dbReference type="HAMAP-Rule" id="MF_01129"/>
    </source>
</evidence>
<evidence type="ECO:0000256" key="8">
    <source>
        <dbReference type="ARBA" id="ARBA00023136"/>
    </source>
</evidence>
<comment type="subunit">
    <text evidence="9">Homodimer.</text>
</comment>
<feature type="transmembrane region" description="Helical" evidence="9">
    <location>
        <begin position="690"/>
        <end position="707"/>
    </location>
</feature>
<evidence type="ECO:0000256" key="4">
    <source>
        <dbReference type="ARBA" id="ARBA00022842"/>
    </source>
</evidence>
<keyword evidence="2 9" id="KW-0813">Transport</keyword>
<evidence type="ECO:0000256" key="3">
    <source>
        <dbReference type="ARBA" id="ARBA00022692"/>
    </source>
</evidence>
<feature type="site" description="Determinant of potassium dependence" evidence="9">
    <location>
        <position position="481"/>
    </location>
</feature>
<dbReference type="PANTHER" id="PTHR31998">
    <property type="entry name" value="K(+)-INSENSITIVE PYROPHOSPHATE-ENERGIZED PROTON PUMP"/>
    <property type="match status" value="1"/>
</dbReference>
<dbReference type="EC" id="7.2.3.1" evidence="9"/>
<dbReference type="Proteomes" id="UP000185490">
    <property type="component" value="Chromosome"/>
</dbReference>
<dbReference type="NCBIfam" id="NF001954">
    <property type="entry name" value="PRK00733.2-2"/>
    <property type="match status" value="1"/>
</dbReference>
<keyword evidence="4 9" id="KW-0460">Magnesium</keyword>
<reference evidence="10 11" key="1">
    <citation type="submission" date="2014-02" db="EMBL/GenBank/DDBJ databases">
        <title>Diversity of Thermotogales isolates from hydrothermal vents.</title>
        <authorList>
            <person name="Haverkamp T.H.A."/>
            <person name="Lossouarn J."/>
            <person name="Geslin C."/>
            <person name="Nesbo C.L."/>
        </authorList>
    </citation>
    <scope>NUCLEOTIDE SEQUENCE [LARGE SCALE GENOMIC DNA]</scope>
    <source>
        <strain evidence="10 11">431</strain>
    </source>
</reference>
<evidence type="ECO:0000256" key="1">
    <source>
        <dbReference type="ARBA" id="ARBA00004127"/>
    </source>
</evidence>
<keyword evidence="9" id="KW-0739">Sodium transport</keyword>
<evidence type="ECO:0000256" key="5">
    <source>
        <dbReference type="ARBA" id="ARBA00022967"/>
    </source>
</evidence>
<feature type="transmembrane region" description="Helical" evidence="9">
    <location>
        <begin position="243"/>
        <end position="266"/>
    </location>
</feature>
<gene>
    <name evidence="9" type="primary">hppA</name>
    <name evidence="10" type="ORF">BW47_09655</name>
</gene>
<keyword evidence="7 9" id="KW-0406">Ion transport</keyword>
<keyword evidence="9" id="KW-0915">Sodium</keyword>
<comment type="cofactor">
    <cofactor evidence="9">
        <name>Mg(2+)</name>
        <dbReference type="ChEBI" id="CHEBI:18420"/>
    </cofactor>
</comment>
<keyword evidence="11" id="KW-1185">Reference proteome</keyword>
<feature type="transmembrane region" description="Helical" evidence="9">
    <location>
        <begin position="390"/>
        <end position="416"/>
    </location>
</feature>
<evidence type="ECO:0000256" key="7">
    <source>
        <dbReference type="ARBA" id="ARBA00023065"/>
    </source>
</evidence>
<feature type="transmembrane region" description="Helical" evidence="9">
    <location>
        <begin position="422"/>
        <end position="443"/>
    </location>
</feature>
<comment type="catalytic activity">
    <reaction evidence="9">
        <text>Na(+)(in) + diphosphate + H2O = Na(+)(out) + 2 phosphate + H(+)</text>
        <dbReference type="Rhea" id="RHEA:57884"/>
        <dbReference type="ChEBI" id="CHEBI:15377"/>
        <dbReference type="ChEBI" id="CHEBI:15378"/>
        <dbReference type="ChEBI" id="CHEBI:29101"/>
        <dbReference type="ChEBI" id="CHEBI:33019"/>
        <dbReference type="ChEBI" id="CHEBI:43474"/>
        <dbReference type="EC" id="7.2.3.1"/>
    </reaction>
</comment>
<feature type="transmembrane region" description="Helical" evidence="9">
    <location>
        <begin position="525"/>
        <end position="549"/>
    </location>
</feature>
<keyword evidence="5 9" id="KW-1278">Translocase</keyword>
<comment type="caution">
    <text evidence="9">Lacks conserved residue(s) required for the propagation of feature annotation.</text>
</comment>
<sequence length="712" mass="75891">MYYLLIPVLGIFLALVNFYLVTKKSEGTEKMKEISLAIREGADAFIAHEYTVVFKISIPIAIILGIITAWYVSIAFLIGALMSSLAGFIGMKIATRANVRVSNIARETKNLGKTLKLAFQGGSVMGLSVASFALLGLGIVFLLFSYQLDKENLVIVKNYLGINFIPFAMTVSGYSLGCSIIAMFDRVGGGVYTKAADMAADLVGKTELKLPEDDPRNPATIADNVGDNVGDVAGLGADLLESYVGSILSAIVLASYFFALSGHVYYETARKLIIYPFLYTTIGLIGSIVGIYFVILKKGSGNPHKELNSALFVSAILSLFGNFLLTNYYLSNVENLEVFGFRFGKFSPYFSSILGVFVGIIIGLLAEYYTSDDFRPTRELSYKSKQGSAIVISGGLALGMKSVFLPSLFLFLAILLSNYFSGLFGVAMASIGMLSFVATSVSVDSYGPIADNAGGISEMANLEEGVRKITDRLDMVGNTTAAIGKGFAIGSAALAALSLFASYVFSQTSPGMQFNNIFDILNLNIINARTLSGAIVGAALPFMFSGILIESVVKSAGLMVDEIRRQVKDKPGILDGSAKPDYQTCVKISAAGAIKQMSKPIFIAVLTPIISGFILGTEFVGGILVGTTLSGIMLALFTANAGGAWDNAKKHLEQGKIDGVGKGSKEHDSLVIGDTVGDPLKDTVGPSLDILIKIMSVISLILAPLFMKFHLF</sequence>
<dbReference type="RefSeq" id="WP_012058030.1">
    <property type="nucleotide sequence ID" value="NZ_CP007389.1"/>
</dbReference>
<evidence type="ECO:0000256" key="6">
    <source>
        <dbReference type="ARBA" id="ARBA00022989"/>
    </source>
</evidence>
<dbReference type="HAMAP" id="MF_01129">
    <property type="entry name" value="PPase_energized_pump"/>
    <property type="match status" value="1"/>
</dbReference>
<keyword evidence="6 9" id="KW-1133">Transmembrane helix</keyword>
<name>A0ABN4UXA9_9BACT</name>
<feature type="transmembrane region" description="Helical" evidence="9">
    <location>
        <begin position="115"/>
        <end position="144"/>
    </location>
</feature>
<comment type="similarity">
    <text evidence="9">Belongs to the H(+)-translocating pyrophosphatase (TC 3.A.10) family. K(+)-stimulated subfamily.</text>
</comment>
<comment type="subcellular location">
    <subcellularLocation>
        <location evidence="9">Cell membrane</location>
        <topology evidence="9">Multi-pass membrane protein</topology>
    </subcellularLocation>
    <subcellularLocation>
        <location evidence="1">Endomembrane system</location>
        <topology evidence="1">Multi-pass membrane protein</topology>
    </subcellularLocation>
</comment>